<dbReference type="SUPFAM" id="SSF53686">
    <property type="entry name" value="Tryptophan synthase beta subunit-like PLP-dependent enzymes"/>
    <property type="match status" value="1"/>
</dbReference>
<dbReference type="PROSITE" id="PS50850">
    <property type="entry name" value="MFS"/>
    <property type="match status" value="1"/>
</dbReference>
<dbReference type="GO" id="GO:0005886">
    <property type="term" value="C:plasma membrane"/>
    <property type="evidence" value="ECO:0007669"/>
    <property type="project" value="UniProtKB-SubCell"/>
</dbReference>
<feature type="transmembrane region" description="Helical" evidence="8">
    <location>
        <begin position="786"/>
        <end position="804"/>
    </location>
</feature>
<dbReference type="GO" id="GO:0022857">
    <property type="term" value="F:transmembrane transporter activity"/>
    <property type="evidence" value="ECO:0007669"/>
    <property type="project" value="InterPro"/>
</dbReference>
<dbReference type="PANTHER" id="PTHR10314">
    <property type="entry name" value="CYSTATHIONINE BETA-SYNTHASE"/>
    <property type="match status" value="1"/>
</dbReference>
<feature type="transmembrane region" description="Helical" evidence="8">
    <location>
        <begin position="641"/>
        <end position="662"/>
    </location>
</feature>
<feature type="compositionally biased region" description="Basic residues" evidence="7">
    <location>
        <begin position="364"/>
        <end position="376"/>
    </location>
</feature>
<dbReference type="Pfam" id="PF07690">
    <property type="entry name" value="MFS_1"/>
    <property type="match status" value="1"/>
</dbReference>
<evidence type="ECO:0000256" key="2">
    <source>
        <dbReference type="ARBA" id="ARBA00004651"/>
    </source>
</evidence>
<keyword evidence="5 8" id="KW-1133">Transmembrane helix</keyword>
<comment type="subcellular location">
    <subcellularLocation>
        <location evidence="2">Cell membrane</location>
        <topology evidence="2">Multi-pass membrane protein</topology>
    </subcellularLocation>
</comment>
<feature type="transmembrane region" description="Helical" evidence="8">
    <location>
        <begin position="674"/>
        <end position="696"/>
    </location>
</feature>
<feature type="region of interest" description="Disordered" evidence="7">
    <location>
        <begin position="332"/>
        <end position="377"/>
    </location>
</feature>
<evidence type="ECO:0000256" key="6">
    <source>
        <dbReference type="ARBA" id="ARBA00023136"/>
    </source>
</evidence>
<evidence type="ECO:0000313" key="10">
    <source>
        <dbReference type="EMBL" id="NYE49493.1"/>
    </source>
</evidence>
<evidence type="ECO:0000256" key="8">
    <source>
        <dbReference type="SAM" id="Phobius"/>
    </source>
</evidence>
<feature type="transmembrane region" description="Helical" evidence="8">
    <location>
        <begin position="459"/>
        <end position="479"/>
    </location>
</feature>
<evidence type="ECO:0000313" key="11">
    <source>
        <dbReference type="Proteomes" id="UP000589036"/>
    </source>
</evidence>
<proteinExistence type="predicted"/>
<dbReference type="GO" id="GO:1901605">
    <property type="term" value="P:alpha-amino acid metabolic process"/>
    <property type="evidence" value="ECO:0007669"/>
    <property type="project" value="UniProtKB-ARBA"/>
</dbReference>
<feature type="transmembrane region" description="Helical" evidence="8">
    <location>
        <begin position="550"/>
        <end position="571"/>
    </location>
</feature>
<organism evidence="10 11">
    <name type="scientific">Spinactinospora alkalitolerans</name>
    <dbReference type="NCBI Taxonomy" id="687207"/>
    <lineage>
        <taxon>Bacteria</taxon>
        <taxon>Bacillati</taxon>
        <taxon>Actinomycetota</taxon>
        <taxon>Actinomycetes</taxon>
        <taxon>Streptosporangiales</taxon>
        <taxon>Nocardiopsidaceae</taxon>
        <taxon>Spinactinospora</taxon>
    </lineage>
</organism>
<keyword evidence="6 8" id="KW-0472">Membrane</keyword>
<feature type="transmembrane region" description="Helical" evidence="8">
    <location>
        <begin position="485"/>
        <end position="510"/>
    </location>
</feature>
<dbReference type="InterPro" id="IPR036259">
    <property type="entry name" value="MFS_trans_sf"/>
</dbReference>
<evidence type="ECO:0000259" key="9">
    <source>
        <dbReference type="PROSITE" id="PS50850"/>
    </source>
</evidence>
<dbReference type="InterPro" id="IPR020846">
    <property type="entry name" value="MFS_dom"/>
</dbReference>
<dbReference type="InterPro" id="IPR050214">
    <property type="entry name" value="Cys_Synth/Cystath_Beta-Synth"/>
</dbReference>
<dbReference type="CDD" id="cd01561">
    <property type="entry name" value="CBS_like"/>
    <property type="match status" value="1"/>
</dbReference>
<dbReference type="InterPro" id="IPR036052">
    <property type="entry name" value="TrpB-like_PALP_sf"/>
</dbReference>
<dbReference type="SUPFAM" id="SSF103473">
    <property type="entry name" value="MFS general substrate transporter"/>
    <property type="match status" value="1"/>
</dbReference>
<evidence type="ECO:0000256" key="1">
    <source>
        <dbReference type="ARBA" id="ARBA00001933"/>
    </source>
</evidence>
<feature type="transmembrane region" description="Helical" evidence="8">
    <location>
        <begin position="708"/>
        <end position="732"/>
    </location>
</feature>
<dbReference type="EMBL" id="JACCCC010000001">
    <property type="protein sequence ID" value="NYE49493.1"/>
    <property type="molecule type" value="Genomic_DNA"/>
</dbReference>
<keyword evidence="3 8" id="KW-0812">Transmembrane</keyword>
<evidence type="ECO:0000256" key="3">
    <source>
        <dbReference type="ARBA" id="ARBA00022692"/>
    </source>
</evidence>
<feature type="transmembrane region" description="Helical" evidence="8">
    <location>
        <begin position="600"/>
        <end position="621"/>
    </location>
</feature>
<evidence type="ECO:0000256" key="5">
    <source>
        <dbReference type="ARBA" id="ARBA00022989"/>
    </source>
</evidence>
<feature type="domain" description="Major facilitator superfamily (MFS) profile" evidence="9">
    <location>
        <begin position="381"/>
        <end position="808"/>
    </location>
</feature>
<accession>A0A852U3J9</accession>
<dbReference type="InterPro" id="IPR011701">
    <property type="entry name" value="MFS"/>
</dbReference>
<comment type="caution">
    <text evidence="10">The sequence shown here is derived from an EMBL/GenBank/DDBJ whole genome shotgun (WGS) entry which is preliminary data.</text>
</comment>
<dbReference type="Proteomes" id="UP000589036">
    <property type="component" value="Unassembled WGS sequence"/>
</dbReference>
<evidence type="ECO:0000256" key="4">
    <source>
        <dbReference type="ARBA" id="ARBA00022898"/>
    </source>
</evidence>
<dbReference type="CDD" id="cd17329">
    <property type="entry name" value="MFS_MdtH_MDR_like"/>
    <property type="match status" value="1"/>
</dbReference>
<feature type="transmembrane region" description="Helical" evidence="8">
    <location>
        <begin position="412"/>
        <end position="438"/>
    </location>
</feature>
<protein>
    <submittedName>
        <fullName evidence="10">Cysteine synthase/MFS family permease</fullName>
    </submittedName>
</protein>
<dbReference type="RefSeq" id="WP_312863291.1">
    <property type="nucleotide sequence ID" value="NZ_BAAAYY010000046.1"/>
</dbReference>
<comment type="cofactor">
    <cofactor evidence="1">
        <name>pyridoxal 5'-phosphate</name>
        <dbReference type="ChEBI" id="CHEBI:597326"/>
    </cofactor>
</comment>
<evidence type="ECO:0000256" key="7">
    <source>
        <dbReference type="SAM" id="MobiDB-lite"/>
    </source>
</evidence>
<dbReference type="Pfam" id="PF00291">
    <property type="entry name" value="PALP"/>
    <property type="match status" value="1"/>
</dbReference>
<keyword evidence="11" id="KW-1185">Reference proteome</keyword>
<sequence>MQTDTLGEATPETSPGRLLATPTAMAQHTPAGVVGNTPLLWIGEPFCGAGQGFWAKLEGHNPGGVKDRPALYMVERARQRGQLAQKAMIVESTSGTLGLGLALAGITYGHPVALVTDPGMEPLMQRLLTAYGATVHTVTEPHLSGGWQQARRDRVRELLADEPGSYCPDQYNNPDNVGAYTSLAHELIAQMGRIDTLVTSVGTGGHSAGISRALRRFFPDLTVVGVDTVGSTIFGQPAAARLMRGLGSSIHPRNVDYAAFNEVHWVDAAQAVQAARTLAASHYASGGWSVGAVATVARWLARTRPATERIAAVFPDGPQRLLRHRLQRRLLRRTRPARPAGSQRARRDRPSARAHRDPLDPLHRSRRSAPARHRCGHGTGGTAMIETWRRLRGFDLSVKLLMVNQLTINTGFYMLMPYLAFHLTDSVGMAVWAVGLVLGMRNLSQQGMFLVGGSIADRLGYKPAILAGCALRTVGFAALGFADSLLVLLLASAATGFAGALFNPAVRAYLAQDAGDRRVDAFALFNVFYQTGILIGPLIGMALIAVDFSVVASVAAALFLALTVLQARALPARRAPAVQQRAGVLGVLADWRTVVANRGFVVFTIAMAGSYVLNFQVYLAIPLAVQDSVATAGLGSDSGNVTVAALFGVSALVAIVGQVRVTDWAKRRWDAAQALPRGLTVMALAFLPILATPPVAGAVRDSTAPPLAVAALVAAPAMLTVALLSLGTALVYPFEMDTVVRLSGDRLVATHYGLYNTVSGIGITLGNLLVGAGLELDPPISTTVPWFALAALGAVCALSVGLIGRAGGITAATPPTEPATSPAK</sequence>
<feature type="compositionally biased region" description="Basic and acidic residues" evidence="7">
    <location>
        <begin position="348"/>
        <end position="363"/>
    </location>
</feature>
<feature type="transmembrane region" description="Helical" evidence="8">
    <location>
        <begin position="753"/>
        <end position="774"/>
    </location>
</feature>
<dbReference type="AlphaFoldDB" id="A0A852U3J9"/>
<dbReference type="InterPro" id="IPR001926">
    <property type="entry name" value="TrpB-like_PALP"/>
</dbReference>
<gene>
    <name evidence="10" type="ORF">HDA32_004613</name>
</gene>
<feature type="transmembrane region" description="Helical" evidence="8">
    <location>
        <begin position="522"/>
        <end position="544"/>
    </location>
</feature>
<dbReference type="Gene3D" id="3.40.50.1100">
    <property type="match status" value="2"/>
</dbReference>
<name>A0A852U3J9_9ACTN</name>
<dbReference type="Gene3D" id="1.20.1250.20">
    <property type="entry name" value="MFS general substrate transporter like domains"/>
    <property type="match status" value="1"/>
</dbReference>
<reference evidence="10 11" key="1">
    <citation type="submission" date="2020-07" db="EMBL/GenBank/DDBJ databases">
        <title>Sequencing the genomes of 1000 actinobacteria strains.</title>
        <authorList>
            <person name="Klenk H.-P."/>
        </authorList>
    </citation>
    <scope>NUCLEOTIDE SEQUENCE [LARGE SCALE GENOMIC DNA]</scope>
    <source>
        <strain evidence="10 11">CXB654</strain>
    </source>
</reference>
<keyword evidence="4" id="KW-0663">Pyridoxal phosphate</keyword>